<dbReference type="Proteomes" id="UP000198889">
    <property type="component" value="Unassembled WGS sequence"/>
</dbReference>
<dbReference type="InterPro" id="IPR052017">
    <property type="entry name" value="TSUP"/>
</dbReference>
<evidence type="ECO:0000256" key="2">
    <source>
        <dbReference type="ARBA" id="ARBA00009142"/>
    </source>
</evidence>
<feature type="transmembrane region" description="Helical" evidence="8">
    <location>
        <begin position="46"/>
        <end position="66"/>
    </location>
</feature>
<comment type="subcellular location">
    <subcellularLocation>
        <location evidence="1 8">Cell membrane</location>
        <topology evidence="1 8">Multi-pass membrane protein</topology>
    </subcellularLocation>
</comment>
<dbReference type="Pfam" id="PF01925">
    <property type="entry name" value="TauE"/>
    <property type="match status" value="1"/>
</dbReference>
<dbReference type="RefSeq" id="WP_091441629.1">
    <property type="nucleotide sequence ID" value="NZ_FMTP01000005.1"/>
</dbReference>
<protein>
    <recommendedName>
        <fullName evidence="8">Probable membrane transporter protein</fullName>
    </recommendedName>
</protein>
<keyword evidence="10" id="KW-1185">Reference proteome</keyword>
<evidence type="ECO:0000256" key="6">
    <source>
        <dbReference type="ARBA" id="ARBA00022989"/>
    </source>
</evidence>
<evidence type="ECO:0000256" key="8">
    <source>
        <dbReference type="RuleBase" id="RU363041"/>
    </source>
</evidence>
<comment type="similarity">
    <text evidence="2 8">Belongs to the 4-toluene sulfonate uptake permease (TSUP) (TC 2.A.102) family.</text>
</comment>
<keyword evidence="5 8" id="KW-0812">Transmembrane</keyword>
<organism evidence="9 10">
    <name type="scientific">Ancylobacter rudongensis</name>
    <dbReference type="NCBI Taxonomy" id="177413"/>
    <lineage>
        <taxon>Bacteria</taxon>
        <taxon>Pseudomonadati</taxon>
        <taxon>Pseudomonadota</taxon>
        <taxon>Alphaproteobacteria</taxon>
        <taxon>Hyphomicrobiales</taxon>
        <taxon>Xanthobacteraceae</taxon>
        <taxon>Ancylobacter</taxon>
    </lineage>
</organism>
<accession>A0A1G4TWK4</accession>
<evidence type="ECO:0000256" key="4">
    <source>
        <dbReference type="ARBA" id="ARBA00022475"/>
    </source>
</evidence>
<feature type="transmembrane region" description="Helical" evidence="8">
    <location>
        <begin position="98"/>
        <end position="118"/>
    </location>
</feature>
<evidence type="ECO:0000313" key="9">
    <source>
        <dbReference type="EMBL" id="SCW85698.1"/>
    </source>
</evidence>
<sequence length="248" mass="25558">MALDPALLWAFLTALIAGVTRGFSGFGGALIFVPLVSAAYGPRVAAPSLLVIDTLLTLPFLIPALRACLWRQVAPLAVGAVVAVPAGVWVLAHMDPMVLRWALALLGLGLLALLVSGWRHTGRHNLPTTLAVGAVAGFCGGAAQMSGPAVVAYWLGSGQPSALVRANLFGFFALVTLASGTAYAVGGLFTAEVGRLTLLLGPAYAIGLYAGARAFRGASDRHYRIAAYWVIAAAAVLSLPLFDGLIGR</sequence>
<dbReference type="EMBL" id="FMTP01000005">
    <property type="protein sequence ID" value="SCW85698.1"/>
    <property type="molecule type" value="Genomic_DNA"/>
</dbReference>
<feature type="transmembrane region" description="Helical" evidence="8">
    <location>
        <begin position="130"/>
        <end position="156"/>
    </location>
</feature>
<name>A0A1G4TWK4_9HYPH</name>
<keyword evidence="4 8" id="KW-1003">Cell membrane</keyword>
<dbReference type="GO" id="GO:0005886">
    <property type="term" value="C:plasma membrane"/>
    <property type="evidence" value="ECO:0007669"/>
    <property type="project" value="UniProtKB-SubCell"/>
</dbReference>
<dbReference type="PANTHER" id="PTHR30269:SF37">
    <property type="entry name" value="MEMBRANE TRANSPORTER PROTEIN"/>
    <property type="match status" value="1"/>
</dbReference>
<evidence type="ECO:0000256" key="7">
    <source>
        <dbReference type="ARBA" id="ARBA00023136"/>
    </source>
</evidence>
<feature type="transmembrane region" description="Helical" evidence="8">
    <location>
        <begin position="73"/>
        <end position="92"/>
    </location>
</feature>
<feature type="transmembrane region" description="Helical" evidence="8">
    <location>
        <begin position="196"/>
        <end position="215"/>
    </location>
</feature>
<keyword evidence="3" id="KW-0813">Transport</keyword>
<gene>
    <name evidence="9" type="ORF">SAMN05660859_3228</name>
</gene>
<dbReference type="AlphaFoldDB" id="A0A1G4TWK4"/>
<dbReference type="PANTHER" id="PTHR30269">
    <property type="entry name" value="TRANSMEMBRANE PROTEIN YFCA"/>
    <property type="match status" value="1"/>
</dbReference>
<feature type="transmembrane region" description="Helical" evidence="8">
    <location>
        <begin position="227"/>
        <end position="246"/>
    </location>
</feature>
<proteinExistence type="inferred from homology"/>
<keyword evidence="7 8" id="KW-0472">Membrane</keyword>
<reference evidence="10" key="1">
    <citation type="submission" date="2016-10" db="EMBL/GenBank/DDBJ databases">
        <authorList>
            <person name="Varghese N."/>
            <person name="Submissions S."/>
        </authorList>
    </citation>
    <scope>NUCLEOTIDE SEQUENCE [LARGE SCALE GENOMIC DNA]</scope>
    <source>
        <strain evidence="10">CGMCC 1.1761</strain>
    </source>
</reference>
<evidence type="ECO:0000313" key="10">
    <source>
        <dbReference type="Proteomes" id="UP000198889"/>
    </source>
</evidence>
<evidence type="ECO:0000256" key="1">
    <source>
        <dbReference type="ARBA" id="ARBA00004651"/>
    </source>
</evidence>
<keyword evidence="6 8" id="KW-1133">Transmembrane helix</keyword>
<evidence type="ECO:0000256" key="5">
    <source>
        <dbReference type="ARBA" id="ARBA00022692"/>
    </source>
</evidence>
<dbReference type="InterPro" id="IPR002781">
    <property type="entry name" value="TM_pro_TauE-like"/>
</dbReference>
<evidence type="ECO:0000256" key="3">
    <source>
        <dbReference type="ARBA" id="ARBA00022448"/>
    </source>
</evidence>
<feature type="transmembrane region" description="Helical" evidence="8">
    <location>
        <begin position="168"/>
        <end position="189"/>
    </location>
</feature>